<keyword evidence="7 9" id="KW-1133">Transmembrane helix</keyword>
<dbReference type="InterPro" id="IPR003439">
    <property type="entry name" value="ABC_transporter-like_ATP-bd"/>
</dbReference>
<dbReference type="Gene3D" id="1.20.1560.10">
    <property type="entry name" value="ABC transporter type 1, transmembrane domain"/>
    <property type="match status" value="1"/>
</dbReference>
<evidence type="ECO:0000256" key="9">
    <source>
        <dbReference type="SAM" id="Phobius"/>
    </source>
</evidence>
<dbReference type="GO" id="GO:0016887">
    <property type="term" value="F:ATP hydrolysis activity"/>
    <property type="evidence" value="ECO:0007669"/>
    <property type="project" value="InterPro"/>
</dbReference>
<dbReference type="InterPro" id="IPR003593">
    <property type="entry name" value="AAA+_ATPase"/>
</dbReference>
<feature type="transmembrane region" description="Helical" evidence="9">
    <location>
        <begin position="143"/>
        <end position="172"/>
    </location>
</feature>
<feature type="domain" description="ABC transporter" evidence="10">
    <location>
        <begin position="329"/>
        <end position="565"/>
    </location>
</feature>
<feature type="transmembrane region" description="Helical" evidence="9">
    <location>
        <begin position="54"/>
        <end position="74"/>
    </location>
</feature>
<dbReference type="InterPro" id="IPR027417">
    <property type="entry name" value="P-loop_NTPase"/>
</dbReference>
<evidence type="ECO:0000256" key="4">
    <source>
        <dbReference type="ARBA" id="ARBA00022692"/>
    </source>
</evidence>
<dbReference type="GO" id="GO:0005886">
    <property type="term" value="C:plasma membrane"/>
    <property type="evidence" value="ECO:0007669"/>
    <property type="project" value="UniProtKB-SubCell"/>
</dbReference>
<evidence type="ECO:0000256" key="1">
    <source>
        <dbReference type="ARBA" id="ARBA00004651"/>
    </source>
</evidence>
<evidence type="ECO:0000256" key="6">
    <source>
        <dbReference type="ARBA" id="ARBA00022840"/>
    </source>
</evidence>
<dbReference type="InterPro" id="IPR047957">
    <property type="entry name" value="ABC_AprD-like_6TM"/>
</dbReference>
<sequence>MEAVRFSRLKKAFEACRGAFVSVGVFSFFTNLLMLTGPLFMLQVYDRVLTSGSIPTLVALVVLVVLLYVFMGILEYVRTRILVRIGVRLDEQLGGNAFDAVQHHAIKRTANVGSHPVRDLDQVRQFVSGPGPLAFFDTPWMPVYLGVIFLLHPWLGYYAVVGAIILFVYAVVNDAITRKPAAKANETTMISNALTEESRRNAEVIGAMGMSEAIRKRWQQLHAAALVDNTHVNDRAGSISALSKVTRMMLQSGMLGLGAYLAVKQEISPGTMIAGTIILSRALSPVEQAITHWRAFLGARKSYGRLKLVLDEAPERVQPMDLPSPEGKISVENLLVTVPGLEKPLLQGINFVLEPGEALGVLGPTGAGKSTLARTLVGVWPPTRGGVRLDGALLDQWNDAQLGKYIGYLPQNVELFSATIEENIARFQPDASPEKVVEAAKMADVHEMILRLPDGYGTQIGDGGSVLSAGQRQRIGLARALYGKPVFVVLDEPNSNLDAEGEAAVIHAIKALKEAGSSVVVIAHRPSAIGVVDKILFIKEATQLAFGPRQEVLDKILKSRSPDRQDIKK</sequence>
<evidence type="ECO:0000256" key="7">
    <source>
        <dbReference type="ARBA" id="ARBA00022989"/>
    </source>
</evidence>
<keyword evidence="4 9" id="KW-0812">Transmembrane</keyword>
<dbReference type="SMART" id="SM00382">
    <property type="entry name" value="AAA"/>
    <property type="match status" value="1"/>
</dbReference>
<keyword evidence="6" id="KW-0067">ATP-binding</keyword>
<accession>A0A3B0S2J6</accession>
<keyword evidence="5" id="KW-0547">Nucleotide-binding</keyword>
<dbReference type="Pfam" id="PF00005">
    <property type="entry name" value="ABC_tran"/>
    <property type="match status" value="1"/>
</dbReference>
<evidence type="ECO:0000259" key="11">
    <source>
        <dbReference type="PROSITE" id="PS50929"/>
    </source>
</evidence>
<feature type="transmembrane region" description="Helical" evidence="9">
    <location>
        <begin position="20"/>
        <end position="42"/>
    </location>
</feature>
<dbReference type="SUPFAM" id="SSF52540">
    <property type="entry name" value="P-loop containing nucleoside triphosphate hydrolases"/>
    <property type="match status" value="1"/>
</dbReference>
<dbReference type="PROSITE" id="PS50893">
    <property type="entry name" value="ABC_TRANSPORTER_2"/>
    <property type="match status" value="1"/>
</dbReference>
<dbReference type="Gene3D" id="3.40.50.300">
    <property type="entry name" value="P-loop containing nucleotide triphosphate hydrolases"/>
    <property type="match status" value="1"/>
</dbReference>
<keyword evidence="3" id="KW-1003">Cell membrane</keyword>
<dbReference type="InterPro" id="IPR039421">
    <property type="entry name" value="Type_1_exporter"/>
</dbReference>
<protein>
    <submittedName>
        <fullName evidence="12">Type I secretion system ATPase</fullName>
    </submittedName>
</protein>
<dbReference type="Pfam" id="PF00664">
    <property type="entry name" value="ABC_membrane"/>
    <property type="match status" value="1"/>
</dbReference>
<dbReference type="GO" id="GO:0030256">
    <property type="term" value="C:type I protein secretion system complex"/>
    <property type="evidence" value="ECO:0007669"/>
    <property type="project" value="InterPro"/>
</dbReference>
<dbReference type="GO" id="GO:0034040">
    <property type="term" value="F:ATPase-coupled lipid transmembrane transporter activity"/>
    <property type="evidence" value="ECO:0007669"/>
    <property type="project" value="TreeGrafter"/>
</dbReference>
<name>A0A3B0S2J6_9ZZZZ</name>
<dbReference type="PROSITE" id="PS00211">
    <property type="entry name" value="ABC_TRANSPORTER_1"/>
    <property type="match status" value="1"/>
</dbReference>
<dbReference type="InterPro" id="IPR017871">
    <property type="entry name" value="ABC_transporter-like_CS"/>
</dbReference>
<dbReference type="FunFam" id="1.20.1560.10:FF:000109">
    <property type="entry name" value="Alkaline protease secretion ATP-binding protein aprD"/>
    <property type="match status" value="1"/>
</dbReference>
<dbReference type="InterPro" id="IPR036640">
    <property type="entry name" value="ABC1_TM_sf"/>
</dbReference>
<gene>
    <name evidence="12" type="ORF">MNBD_ALPHA08-1086</name>
</gene>
<comment type="subcellular location">
    <subcellularLocation>
        <location evidence="1">Cell membrane</location>
        <topology evidence="1">Multi-pass membrane protein</topology>
    </subcellularLocation>
</comment>
<dbReference type="PROSITE" id="PS50929">
    <property type="entry name" value="ABC_TM1F"/>
    <property type="match status" value="1"/>
</dbReference>
<proteinExistence type="predicted"/>
<dbReference type="CDD" id="cd18586">
    <property type="entry name" value="ABC_6TM_PrtD_like"/>
    <property type="match status" value="1"/>
</dbReference>
<keyword evidence="2" id="KW-0813">Transport</keyword>
<evidence type="ECO:0000256" key="8">
    <source>
        <dbReference type="ARBA" id="ARBA00023136"/>
    </source>
</evidence>
<dbReference type="SUPFAM" id="SSF90123">
    <property type="entry name" value="ABC transporter transmembrane region"/>
    <property type="match status" value="1"/>
</dbReference>
<dbReference type="GO" id="GO:0030253">
    <property type="term" value="P:protein secretion by the type I secretion system"/>
    <property type="evidence" value="ECO:0007669"/>
    <property type="project" value="InterPro"/>
</dbReference>
<evidence type="ECO:0000313" key="12">
    <source>
        <dbReference type="EMBL" id="VAV97411.1"/>
    </source>
</evidence>
<dbReference type="EMBL" id="UOEC01000145">
    <property type="protein sequence ID" value="VAV97411.1"/>
    <property type="molecule type" value="Genomic_DNA"/>
</dbReference>
<dbReference type="GO" id="GO:0005524">
    <property type="term" value="F:ATP binding"/>
    <property type="evidence" value="ECO:0007669"/>
    <property type="project" value="UniProtKB-KW"/>
</dbReference>
<dbReference type="AlphaFoldDB" id="A0A3B0S2J6"/>
<evidence type="ECO:0000256" key="5">
    <source>
        <dbReference type="ARBA" id="ARBA00022741"/>
    </source>
</evidence>
<keyword evidence="8 9" id="KW-0472">Membrane</keyword>
<organism evidence="12">
    <name type="scientific">hydrothermal vent metagenome</name>
    <dbReference type="NCBI Taxonomy" id="652676"/>
    <lineage>
        <taxon>unclassified sequences</taxon>
        <taxon>metagenomes</taxon>
        <taxon>ecological metagenomes</taxon>
    </lineage>
</organism>
<evidence type="ECO:0000256" key="2">
    <source>
        <dbReference type="ARBA" id="ARBA00022448"/>
    </source>
</evidence>
<evidence type="ECO:0000259" key="10">
    <source>
        <dbReference type="PROSITE" id="PS50893"/>
    </source>
</evidence>
<dbReference type="NCBIfam" id="TIGR01842">
    <property type="entry name" value="type_I_sec_PrtD"/>
    <property type="match status" value="1"/>
</dbReference>
<feature type="domain" description="ABC transmembrane type-1" evidence="11">
    <location>
        <begin position="23"/>
        <end position="298"/>
    </location>
</feature>
<dbReference type="PANTHER" id="PTHR24221">
    <property type="entry name" value="ATP-BINDING CASSETTE SUB-FAMILY B"/>
    <property type="match status" value="1"/>
</dbReference>
<dbReference type="GO" id="GO:0140359">
    <property type="term" value="F:ABC-type transporter activity"/>
    <property type="evidence" value="ECO:0007669"/>
    <property type="project" value="InterPro"/>
</dbReference>
<evidence type="ECO:0000256" key="3">
    <source>
        <dbReference type="ARBA" id="ARBA00022475"/>
    </source>
</evidence>
<dbReference type="InterPro" id="IPR010128">
    <property type="entry name" value="ATPase_T1SS_PrtD-like"/>
</dbReference>
<dbReference type="InterPro" id="IPR011527">
    <property type="entry name" value="ABC1_TM_dom"/>
</dbReference>
<dbReference type="PANTHER" id="PTHR24221:SF654">
    <property type="entry name" value="ATP-BINDING CASSETTE SUB-FAMILY B MEMBER 6"/>
    <property type="match status" value="1"/>
</dbReference>
<dbReference type="FunFam" id="3.40.50.300:FF:001444">
    <property type="entry name" value="ABC transporter ATP-binding protein"/>
    <property type="match status" value="1"/>
</dbReference>
<reference evidence="12" key="1">
    <citation type="submission" date="2018-06" db="EMBL/GenBank/DDBJ databases">
        <authorList>
            <person name="Zhirakovskaya E."/>
        </authorList>
    </citation>
    <scope>NUCLEOTIDE SEQUENCE</scope>
</reference>